<keyword evidence="7 8" id="KW-0862">Zinc</keyword>
<comment type="caution">
    <text evidence="9">The sequence shown here is derived from an EMBL/GenBank/DDBJ whole genome shotgun (WGS) entry which is preliminary data.</text>
</comment>
<accession>A0A512BAM6</accession>
<feature type="active site" description="Proton acceptor" evidence="8">
    <location>
        <position position="65"/>
    </location>
</feature>
<dbReference type="EMBL" id="BJYT01000005">
    <property type="protein sequence ID" value="GEO09021.1"/>
    <property type="molecule type" value="Genomic_DNA"/>
</dbReference>
<dbReference type="Gene3D" id="3.60.15.10">
    <property type="entry name" value="Ribonuclease Z/Hydroxyacylglutathione hydrolase-like"/>
    <property type="match status" value="1"/>
</dbReference>
<evidence type="ECO:0000256" key="2">
    <source>
        <dbReference type="ARBA" id="ARBA00022694"/>
    </source>
</evidence>
<dbReference type="InterPro" id="IPR036866">
    <property type="entry name" value="RibonucZ/Hydroxyglut_hydro"/>
</dbReference>
<evidence type="ECO:0000256" key="3">
    <source>
        <dbReference type="ARBA" id="ARBA00022722"/>
    </source>
</evidence>
<feature type="binding site" evidence="8">
    <location>
        <position position="65"/>
    </location>
    <ligand>
        <name>Zn(2+)</name>
        <dbReference type="ChEBI" id="CHEBI:29105"/>
        <label>2</label>
        <note>catalytic</note>
    </ligand>
</feature>
<dbReference type="GO" id="GO:0042781">
    <property type="term" value="F:3'-tRNA processing endoribonuclease activity"/>
    <property type="evidence" value="ECO:0007669"/>
    <property type="project" value="UniProtKB-UniRule"/>
</dbReference>
<gene>
    <name evidence="8 9" type="primary">rnz</name>
    <name evidence="9" type="ORF">SAE01_15170</name>
</gene>
<dbReference type="HAMAP" id="MF_01818">
    <property type="entry name" value="RNase_Z_BN"/>
    <property type="match status" value="1"/>
</dbReference>
<evidence type="ECO:0000256" key="6">
    <source>
        <dbReference type="ARBA" id="ARBA00022801"/>
    </source>
</evidence>
<evidence type="ECO:0000256" key="4">
    <source>
        <dbReference type="ARBA" id="ARBA00022723"/>
    </source>
</evidence>
<dbReference type="NCBIfam" id="NF000801">
    <property type="entry name" value="PRK00055.1-3"/>
    <property type="match status" value="1"/>
</dbReference>
<reference evidence="9 10" key="1">
    <citation type="submission" date="2019-07" db="EMBL/GenBank/DDBJ databases">
        <title>Whole genome shotgun sequence of Segetibacter aerophilus NBRC 106135.</title>
        <authorList>
            <person name="Hosoyama A."/>
            <person name="Uohara A."/>
            <person name="Ohji S."/>
            <person name="Ichikawa N."/>
        </authorList>
    </citation>
    <scope>NUCLEOTIDE SEQUENCE [LARGE SCALE GENOMIC DNA]</scope>
    <source>
        <strain evidence="9 10">NBRC 106135</strain>
    </source>
</reference>
<evidence type="ECO:0000256" key="1">
    <source>
        <dbReference type="ARBA" id="ARBA00011738"/>
    </source>
</evidence>
<sequence length="301" mass="34119">MFGVTILGNNSALPAYDRHPTAQVVTLDQFQFLVDCGEGTQMQLARYKIRRSRINHIFISHLHGDHYFGLPGLITSMGLLGRDTDLHLYAPPELKPIIDLILSAADTKFGYTLHFHPLDKEGVLVDNAKFSVETFHVYHRIQCWGFIFREKKKPRKINKQAITPYHLNATQYESLKSGEDVTTDTGEVVLNETVTVANTPVRSYAYCADTLHNPTLADKVKHVTMVYHETTYLKGLEERASQRFHSTTHQAADIALKANAGRLLIGHFSSKYEELNDFLEEAREVFPTTDLAIEGVTYRIL</sequence>
<feature type="binding site" evidence="8">
    <location>
        <position position="209"/>
    </location>
    <ligand>
        <name>Zn(2+)</name>
        <dbReference type="ChEBI" id="CHEBI:29105"/>
        <label>1</label>
        <note>catalytic</note>
    </ligand>
</feature>
<dbReference type="SUPFAM" id="SSF56281">
    <property type="entry name" value="Metallo-hydrolase/oxidoreductase"/>
    <property type="match status" value="1"/>
</dbReference>
<dbReference type="PANTHER" id="PTHR46018">
    <property type="entry name" value="ZINC PHOSPHODIESTERASE ELAC PROTEIN 1"/>
    <property type="match status" value="1"/>
</dbReference>
<keyword evidence="2 8" id="KW-0819">tRNA processing</keyword>
<evidence type="ECO:0000256" key="7">
    <source>
        <dbReference type="ARBA" id="ARBA00022833"/>
    </source>
</evidence>
<proteinExistence type="inferred from homology"/>
<feature type="binding site" evidence="8">
    <location>
        <position position="61"/>
    </location>
    <ligand>
        <name>Zn(2+)</name>
        <dbReference type="ChEBI" id="CHEBI:29105"/>
        <label>1</label>
        <note>catalytic</note>
    </ligand>
</feature>
<dbReference type="PANTHER" id="PTHR46018:SF2">
    <property type="entry name" value="ZINC PHOSPHODIESTERASE ELAC PROTEIN 1"/>
    <property type="match status" value="1"/>
</dbReference>
<feature type="binding site" evidence="8">
    <location>
        <position position="63"/>
    </location>
    <ligand>
        <name>Zn(2+)</name>
        <dbReference type="ChEBI" id="CHEBI:29105"/>
        <label>1</label>
        <note>catalytic</note>
    </ligand>
</feature>
<comment type="function">
    <text evidence="8">Zinc phosphodiesterase, which displays some tRNA 3'-processing endonuclease activity. Probably involved in tRNA maturation, by removing a 3'-trailer from precursor tRNA.</text>
</comment>
<evidence type="ECO:0000256" key="8">
    <source>
        <dbReference type="HAMAP-Rule" id="MF_01818"/>
    </source>
</evidence>
<evidence type="ECO:0000313" key="10">
    <source>
        <dbReference type="Proteomes" id="UP000321513"/>
    </source>
</evidence>
<dbReference type="OrthoDB" id="9800940at2"/>
<keyword evidence="5 8" id="KW-0255">Endonuclease</keyword>
<dbReference type="InterPro" id="IPR013471">
    <property type="entry name" value="RNase_Z/BN"/>
</dbReference>
<protein>
    <recommendedName>
        <fullName evidence="8">Ribonuclease Z</fullName>
        <shortName evidence="8">RNase Z</shortName>
        <ecNumber evidence="8">3.1.26.11</ecNumber>
    </recommendedName>
    <alternativeName>
        <fullName evidence="8">tRNA 3 endonuclease</fullName>
    </alternativeName>
    <alternativeName>
        <fullName evidence="8">tRNase Z</fullName>
    </alternativeName>
</protein>
<dbReference type="EC" id="3.1.26.11" evidence="8"/>
<keyword evidence="6 8" id="KW-0378">Hydrolase</keyword>
<dbReference type="Pfam" id="PF23023">
    <property type="entry name" value="Anti-Pycsar_Apyc1"/>
    <property type="match status" value="1"/>
</dbReference>
<dbReference type="GO" id="GO:0008270">
    <property type="term" value="F:zinc ion binding"/>
    <property type="evidence" value="ECO:0007669"/>
    <property type="project" value="UniProtKB-UniRule"/>
</dbReference>
<dbReference type="Proteomes" id="UP000321513">
    <property type="component" value="Unassembled WGS sequence"/>
</dbReference>
<organism evidence="9 10">
    <name type="scientific">Segetibacter aerophilus</name>
    <dbReference type="NCBI Taxonomy" id="670293"/>
    <lineage>
        <taxon>Bacteria</taxon>
        <taxon>Pseudomonadati</taxon>
        <taxon>Bacteroidota</taxon>
        <taxon>Chitinophagia</taxon>
        <taxon>Chitinophagales</taxon>
        <taxon>Chitinophagaceae</taxon>
        <taxon>Segetibacter</taxon>
    </lineage>
</organism>
<feature type="binding site" evidence="8">
    <location>
        <position position="139"/>
    </location>
    <ligand>
        <name>Zn(2+)</name>
        <dbReference type="ChEBI" id="CHEBI:29105"/>
        <label>1</label>
        <note>catalytic</note>
    </ligand>
</feature>
<comment type="cofactor">
    <cofactor evidence="8">
        <name>Zn(2+)</name>
        <dbReference type="ChEBI" id="CHEBI:29105"/>
    </cofactor>
    <text evidence="8">Binds 2 Zn(2+) ions.</text>
</comment>
<keyword evidence="4 8" id="KW-0479">Metal-binding</keyword>
<evidence type="ECO:0000256" key="5">
    <source>
        <dbReference type="ARBA" id="ARBA00022759"/>
    </source>
</evidence>
<comment type="catalytic activity">
    <reaction evidence="8">
        <text>Endonucleolytic cleavage of RNA, removing extra 3' nucleotides from tRNA precursor, generating 3' termini of tRNAs. A 3'-hydroxy group is left at the tRNA terminus and a 5'-phosphoryl group is left at the trailer molecule.</text>
        <dbReference type="EC" id="3.1.26.11"/>
    </reaction>
</comment>
<dbReference type="RefSeq" id="WP_147203132.1">
    <property type="nucleotide sequence ID" value="NZ_BJYT01000005.1"/>
</dbReference>
<keyword evidence="10" id="KW-1185">Reference proteome</keyword>
<feature type="binding site" evidence="8">
    <location>
        <position position="209"/>
    </location>
    <ligand>
        <name>Zn(2+)</name>
        <dbReference type="ChEBI" id="CHEBI:29105"/>
        <label>2</label>
        <note>catalytic</note>
    </ligand>
</feature>
<evidence type="ECO:0000313" key="9">
    <source>
        <dbReference type="EMBL" id="GEO09021.1"/>
    </source>
</evidence>
<keyword evidence="3 8" id="KW-0540">Nuclease</keyword>
<dbReference type="AlphaFoldDB" id="A0A512BAM6"/>
<feature type="binding site" evidence="8">
    <location>
        <position position="66"/>
    </location>
    <ligand>
        <name>Zn(2+)</name>
        <dbReference type="ChEBI" id="CHEBI:29105"/>
        <label>2</label>
        <note>catalytic</note>
    </ligand>
</feature>
<comment type="subunit">
    <text evidence="1 8">Homodimer.</text>
</comment>
<comment type="similarity">
    <text evidence="8">Belongs to the RNase Z family.</text>
</comment>
<feature type="binding site" evidence="8">
    <location>
        <position position="267"/>
    </location>
    <ligand>
        <name>Zn(2+)</name>
        <dbReference type="ChEBI" id="CHEBI:29105"/>
        <label>2</label>
        <note>catalytic</note>
    </ligand>
</feature>
<dbReference type="CDD" id="cd07717">
    <property type="entry name" value="RNaseZ_ZiPD-like_MBL-fold"/>
    <property type="match status" value="1"/>
</dbReference>
<name>A0A512BAM6_9BACT</name>